<evidence type="ECO:0000256" key="2">
    <source>
        <dbReference type="SAM" id="MobiDB-lite"/>
    </source>
</evidence>
<evidence type="ECO:0000313" key="3">
    <source>
        <dbReference type="EMBL" id="KAK8885876.1"/>
    </source>
</evidence>
<keyword evidence="1" id="KW-0175">Coiled coil</keyword>
<evidence type="ECO:0000256" key="1">
    <source>
        <dbReference type="SAM" id="Coils"/>
    </source>
</evidence>
<feature type="coiled-coil region" evidence="1">
    <location>
        <begin position="395"/>
        <end position="465"/>
    </location>
</feature>
<feature type="region of interest" description="Disordered" evidence="2">
    <location>
        <begin position="355"/>
        <end position="375"/>
    </location>
</feature>
<proteinExistence type="predicted"/>
<feature type="coiled-coil region" evidence="1">
    <location>
        <begin position="7"/>
        <end position="83"/>
    </location>
</feature>
<name>A0ABR2K547_9EUKA</name>
<feature type="coiled-coil region" evidence="1">
    <location>
        <begin position="119"/>
        <end position="154"/>
    </location>
</feature>
<organism evidence="3 4">
    <name type="scientific">Tritrichomonas musculus</name>
    <dbReference type="NCBI Taxonomy" id="1915356"/>
    <lineage>
        <taxon>Eukaryota</taxon>
        <taxon>Metamonada</taxon>
        <taxon>Parabasalia</taxon>
        <taxon>Tritrichomonadida</taxon>
        <taxon>Tritrichomonadidae</taxon>
        <taxon>Tritrichomonas</taxon>
    </lineage>
</organism>
<accession>A0ABR2K547</accession>
<feature type="region of interest" description="Disordered" evidence="2">
    <location>
        <begin position="89"/>
        <end position="117"/>
    </location>
</feature>
<dbReference type="EMBL" id="JAPFFF010000007">
    <property type="protein sequence ID" value="KAK8885876.1"/>
    <property type="molecule type" value="Genomic_DNA"/>
</dbReference>
<evidence type="ECO:0008006" key="5">
    <source>
        <dbReference type="Google" id="ProtNLM"/>
    </source>
</evidence>
<gene>
    <name evidence="3" type="ORF">M9Y10_041333</name>
</gene>
<keyword evidence="4" id="KW-1185">Reference proteome</keyword>
<feature type="coiled-coil region" evidence="1">
    <location>
        <begin position="183"/>
        <end position="306"/>
    </location>
</feature>
<sequence>MSDEFNNLQEQDYFQEEEEEYDELSQNYDELDYNIKQVNQDIKVFTRDIKNSYEKIFSTLKEIQQMKNQYTILKNTINSLHSAPIGADGFSGKSSRISGRSSQSTMGEAQISSTHQLKINGKKKDINNLQSEIDQNLNKTLQNLGERLNTLLEDERDSEINLVLAESTSNTYKINAKQNELRTQFYQEQIANQKKELKQLRILKADAEKSLGILIEREKKCFFVDNQEDSEKLIESLQSELVRLETQMQAVRKRIYFFKENTEIEMYQYQVSKQLNTEAANWEEEKATLTSTLNDLKQKVRILKQHQVYYPSEMANSVSSPGEAKLDALTAEERDIYGSILRKYSNALISKTIADPSENVSSRSAHSSTLDGSGRISDSKIADNYNLIMEPRIKLAKLMDENAKTEKTLARKKEMLSLIVERFRKRENDLIANSPKVIHEFQEQEKQLLEKIHKLKIKLAQERLNNEKK</sequence>
<protein>
    <recommendedName>
        <fullName evidence="5">DUF4201 domain-containing protein</fullName>
    </recommendedName>
</protein>
<feature type="compositionally biased region" description="Low complexity" evidence="2">
    <location>
        <begin position="91"/>
        <end position="104"/>
    </location>
</feature>
<evidence type="ECO:0000313" key="4">
    <source>
        <dbReference type="Proteomes" id="UP001470230"/>
    </source>
</evidence>
<comment type="caution">
    <text evidence="3">The sequence shown here is derived from an EMBL/GenBank/DDBJ whole genome shotgun (WGS) entry which is preliminary data.</text>
</comment>
<dbReference type="Proteomes" id="UP001470230">
    <property type="component" value="Unassembled WGS sequence"/>
</dbReference>
<feature type="compositionally biased region" description="Polar residues" evidence="2">
    <location>
        <begin position="105"/>
        <end position="117"/>
    </location>
</feature>
<reference evidence="3 4" key="1">
    <citation type="submission" date="2024-04" db="EMBL/GenBank/DDBJ databases">
        <title>Tritrichomonas musculus Genome.</title>
        <authorList>
            <person name="Alves-Ferreira E."/>
            <person name="Grigg M."/>
            <person name="Lorenzi H."/>
            <person name="Galac M."/>
        </authorList>
    </citation>
    <scope>NUCLEOTIDE SEQUENCE [LARGE SCALE GENOMIC DNA]</scope>
    <source>
        <strain evidence="3 4">EAF2021</strain>
    </source>
</reference>
<feature type="compositionally biased region" description="Polar residues" evidence="2">
    <location>
        <begin position="358"/>
        <end position="371"/>
    </location>
</feature>